<evidence type="ECO:0000313" key="2">
    <source>
        <dbReference type="Proteomes" id="UP000184231"/>
    </source>
</evidence>
<organism evidence="1 2">
    <name type="scientific">Arenibacter nanhaiticus</name>
    <dbReference type="NCBI Taxonomy" id="558155"/>
    <lineage>
        <taxon>Bacteria</taxon>
        <taxon>Pseudomonadati</taxon>
        <taxon>Bacteroidota</taxon>
        <taxon>Flavobacteriia</taxon>
        <taxon>Flavobacteriales</taxon>
        <taxon>Flavobacteriaceae</taxon>
        <taxon>Arenibacter</taxon>
    </lineage>
</organism>
<dbReference type="Proteomes" id="UP000184231">
    <property type="component" value="Unassembled WGS sequence"/>
</dbReference>
<gene>
    <name evidence="1" type="ORF">SAMN04487911_10242</name>
</gene>
<dbReference type="EMBL" id="FQYX01000002">
    <property type="protein sequence ID" value="SHI42903.1"/>
    <property type="molecule type" value="Genomic_DNA"/>
</dbReference>
<proteinExistence type="predicted"/>
<keyword evidence="2" id="KW-1185">Reference proteome</keyword>
<name>A0A1M6B365_9FLAO</name>
<accession>A0A1M6B365</accession>
<reference evidence="1 2" key="1">
    <citation type="submission" date="2016-11" db="EMBL/GenBank/DDBJ databases">
        <authorList>
            <person name="Jaros S."/>
            <person name="Januszkiewicz K."/>
            <person name="Wedrychowicz H."/>
        </authorList>
    </citation>
    <scope>NUCLEOTIDE SEQUENCE [LARGE SCALE GENOMIC DNA]</scope>
    <source>
        <strain evidence="1 2">CGMCC 1.8863</strain>
    </source>
</reference>
<evidence type="ECO:0000313" key="1">
    <source>
        <dbReference type="EMBL" id="SHI42903.1"/>
    </source>
</evidence>
<dbReference type="STRING" id="558155.SAMN04487911_10242"/>
<sequence>MLSCQFKREKEQNEKINENGTLTKTEDSHTVGSADTLLNSNEYLLLGKRPAKVKVVKDNETDHFPTYNILITYKDGVIMGENIALEEVEVYKKYSPKTTFEDYKVDMYEGALADPDFSTAPAAKAFISRITNECKKGINFAGHYTLIIWGCGTACQSGVIVDRKTGRIFEEYGSSLGSEFRKDSKMLIKNIGAIDTTTNLIEVCAHCEVSHHVWTGTEFKEIE</sequence>
<dbReference type="AlphaFoldDB" id="A0A1M6B365"/>
<protein>
    <submittedName>
        <fullName evidence="1">Uncharacterized protein</fullName>
    </submittedName>
</protein>